<protein>
    <submittedName>
        <fullName evidence="2">Uncharacterized protein</fullName>
    </submittedName>
</protein>
<organism evidence="2 3">
    <name type="scientific">[Clostridium] hylemonae DSM 15053</name>
    <dbReference type="NCBI Taxonomy" id="553973"/>
    <lineage>
        <taxon>Bacteria</taxon>
        <taxon>Bacillati</taxon>
        <taxon>Bacillota</taxon>
        <taxon>Clostridia</taxon>
        <taxon>Lachnospirales</taxon>
        <taxon>Lachnospiraceae</taxon>
    </lineage>
</organism>
<dbReference type="STRING" id="553973.CLOHYLEM_07436"/>
<dbReference type="AlphaFoldDB" id="C0C5P9"/>
<dbReference type="RefSeq" id="WP_006444781.1">
    <property type="nucleotide sequence ID" value="NZ_CP036524.1"/>
</dbReference>
<dbReference type="Proteomes" id="UP000004893">
    <property type="component" value="Unassembled WGS sequence"/>
</dbReference>
<keyword evidence="1" id="KW-0472">Membrane</keyword>
<sequence>MGITAGWIITAVSVLGIAGCTAALAASRKIFDRQRKKLLDEIEAE</sequence>
<keyword evidence="1" id="KW-0812">Transmembrane</keyword>
<feature type="transmembrane region" description="Helical" evidence="1">
    <location>
        <begin position="6"/>
        <end position="27"/>
    </location>
</feature>
<gene>
    <name evidence="2" type="ORF">CLOHYLEM_07436</name>
</gene>
<evidence type="ECO:0000256" key="1">
    <source>
        <dbReference type="SAM" id="Phobius"/>
    </source>
</evidence>
<evidence type="ECO:0000313" key="2">
    <source>
        <dbReference type="EMBL" id="EEG72433.1"/>
    </source>
</evidence>
<keyword evidence="3" id="KW-1185">Reference proteome</keyword>
<reference evidence="2" key="2">
    <citation type="submission" date="2013-06" db="EMBL/GenBank/DDBJ databases">
        <title>Draft genome sequence of Clostridium hylemonae (DSM 15053).</title>
        <authorList>
            <person name="Sudarsanam P."/>
            <person name="Ley R."/>
            <person name="Guruge J."/>
            <person name="Turnbaugh P.J."/>
            <person name="Mahowald M."/>
            <person name="Liep D."/>
            <person name="Gordon J."/>
        </authorList>
    </citation>
    <scope>NUCLEOTIDE SEQUENCE</scope>
    <source>
        <strain evidence="2">DSM 15053</strain>
    </source>
</reference>
<dbReference type="EMBL" id="ABYI02000041">
    <property type="protein sequence ID" value="EEG72433.1"/>
    <property type="molecule type" value="Genomic_DNA"/>
</dbReference>
<dbReference type="HOGENOM" id="CLU_3198090_0_0_9"/>
<proteinExistence type="predicted"/>
<accession>C0C5P9</accession>
<reference evidence="2" key="1">
    <citation type="submission" date="2009-02" db="EMBL/GenBank/DDBJ databases">
        <authorList>
            <person name="Fulton L."/>
            <person name="Clifton S."/>
            <person name="Fulton B."/>
            <person name="Xu J."/>
            <person name="Minx P."/>
            <person name="Pepin K.H."/>
            <person name="Johnson M."/>
            <person name="Bhonagiri V."/>
            <person name="Nash W.E."/>
            <person name="Mardis E.R."/>
            <person name="Wilson R.K."/>
        </authorList>
    </citation>
    <scope>NUCLEOTIDE SEQUENCE [LARGE SCALE GENOMIC DNA]</scope>
    <source>
        <strain evidence="2">DSM 15053</strain>
    </source>
</reference>
<comment type="caution">
    <text evidence="2">The sequence shown here is derived from an EMBL/GenBank/DDBJ whole genome shotgun (WGS) entry which is preliminary data.</text>
</comment>
<name>C0C5P9_9FIRM</name>
<evidence type="ECO:0000313" key="3">
    <source>
        <dbReference type="Proteomes" id="UP000004893"/>
    </source>
</evidence>
<keyword evidence="1" id="KW-1133">Transmembrane helix</keyword>